<dbReference type="AlphaFoldDB" id="A0A3P7LIM0"/>
<proteinExistence type="predicted"/>
<feature type="compositionally biased region" description="Low complexity" evidence="1">
    <location>
        <begin position="43"/>
        <end position="56"/>
    </location>
</feature>
<name>A0A3P7LIM0_STRVU</name>
<dbReference type="EMBL" id="UYYB01103669">
    <property type="protein sequence ID" value="VDM79018.1"/>
    <property type="molecule type" value="Genomic_DNA"/>
</dbReference>
<dbReference type="Proteomes" id="UP000270094">
    <property type="component" value="Unassembled WGS sequence"/>
</dbReference>
<gene>
    <name evidence="2" type="ORF">SVUK_LOCUS14016</name>
</gene>
<dbReference type="OrthoDB" id="5877790at2759"/>
<evidence type="ECO:0000256" key="1">
    <source>
        <dbReference type="SAM" id="MobiDB-lite"/>
    </source>
</evidence>
<evidence type="ECO:0000313" key="3">
    <source>
        <dbReference type="Proteomes" id="UP000270094"/>
    </source>
</evidence>
<organism evidence="2 3">
    <name type="scientific">Strongylus vulgaris</name>
    <name type="common">Blood worm</name>
    <dbReference type="NCBI Taxonomy" id="40348"/>
    <lineage>
        <taxon>Eukaryota</taxon>
        <taxon>Metazoa</taxon>
        <taxon>Ecdysozoa</taxon>
        <taxon>Nematoda</taxon>
        <taxon>Chromadorea</taxon>
        <taxon>Rhabditida</taxon>
        <taxon>Rhabditina</taxon>
        <taxon>Rhabditomorpha</taxon>
        <taxon>Strongyloidea</taxon>
        <taxon>Strongylidae</taxon>
        <taxon>Strongylus</taxon>
    </lineage>
</organism>
<feature type="compositionally biased region" description="Basic and acidic residues" evidence="1">
    <location>
        <begin position="32"/>
        <end position="41"/>
    </location>
</feature>
<keyword evidence="3" id="KW-1185">Reference proteome</keyword>
<protein>
    <submittedName>
        <fullName evidence="2">Uncharacterized protein</fullName>
    </submittedName>
</protein>
<evidence type="ECO:0000313" key="2">
    <source>
        <dbReference type="EMBL" id="VDM79018.1"/>
    </source>
</evidence>
<feature type="region of interest" description="Disordered" evidence="1">
    <location>
        <begin position="29"/>
        <end position="69"/>
    </location>
</feature>
<accession>A0A3P7LIM0</accession>
<reference evidence="2 3" key="1">
    <citation type="submission" date="2018-11" db="EMBL/GenBank/DDBJ databases">
        <authorList>
            <consortium name="Pathogen Informatics"/>
        </authorList>
    </citation>
    <scope>NUCLEOTIDE SEQUENCE [LARGE SCALE GENOMIC DNA]</scope>
</reference>
<sequence length="109" mass="11386">MSTADPAGITKKPAAAKDAKGVIVIEVGGPLKSDDPKRSVKDASSSSTAVESSTASHPQKPNDSHTLDDFSLEIYSDEFTTDASSIPEDESQYSAVVLFKPNTKVGTVS</sequence>